<dbReference type="RefSeq" id="WP_369665673.1">
    <property type="nucleotide sequence ID" value="NZ_JBDKXB010000002.1"/>
</dbReference>
<dbReference type="EMBL" id="JBDKXB010000002">
    <property type="protein sequence ID" value="MEY6431290.1"/>
    <property type="molecule type" value="Genomic_DNA"/>
</dbReference>
<comment type="caution">
    <text evidence="5">The sequence shown here is derived from an EMBL/GenBank/DDBJ whole genome shotgun (WGS) entry which is preliminary data.</text>
</comment>
<accession>A0ABV4BFY6</accession>
<dbReference type="CDD" id="cd24008">
    <property type="entry name" value="ASKHA_NBD_GLK"/>
    <property type="match status" value="1"/>
</dbReference>
<sequence>MKRVLVGDVGGTKTMLAVAEATPQSVVLADARRFTSRDFSSLEALVRCYLAELPMVCTVAALAVAGPVQDGRSRTTNLPWMLDARAIESALGLRHVLLMNDLEAVGWGIPDLGDEDQEILHAGEPPSRGNACVIAAGTGLGQAGLFWDGARHHPFATEGGHADFAPGDELECALMSYLRQTHGRVSWERVLSGSGLVEIHRFLVGTSGAAVPDWLEQESTHRDPAAAIAEAAAKGRCSDCAQAMDLFLRLYGREAGNLALKTMALGGVYIAGGIAPKNLSALRASPFLDAFFSKGRMAALMKRMPVVVILTPKAPLYGAARCVVAARADQSWETIG</sequence>
<dbReference type="HAMAP" id="MF_00524">
    <property type="entry name" value="Glucokinase"/>
    <property type="match status" value="1"/>
</dbReference>
<comment type="similarity">
    <text evidence="3 4">Belongs to the bacterial glucokinase family.</text>
</comment>
<evidence type="ECO:0000256" key="4">
    <source>
        <dbReference type="RuleBase" id="RU004046"/>
    </source>
</evidence>
<proteinExistence type="inferred from homology"/>
<dbReference type="InterPro" id="IPR043129">
    <property type="entry name" value="ATPase_NBD"/>
</dbReference>
<keyword evidence="1 3" id="KW-0808">Transferase</keyword>
<dbReference type="EC" id="2.7.1.2" evidence="3"/>
<comment type="catalytic activity">
    <reaction evidence="3">
        <text>D-glucose + ATP = D-glucose 6-phosphate + ADP + H(+)</text>
        <dbReference type="Rhea" id="RHEA:17825"/>
        <dbReference type="ChEBI" id="CHEBI:4167"/>
        <dbReference type="ChEBI" id="CHEBI:15378"/>
        <dbReference type="ChEBI" id="CHEBI:30616"/>
        <dbReference type="ChEBI" id="CHEBI:61548"/>
        <dbReference type="ChEBI" id="CHEBI:456216"/>
        <dbReference type="EC" id="2.7.1.2"/>
    </reaction>
</comment>
<dbReference type="GO" id="GO:0004340">
    <property type="term" value="F:glucokinase activity"/>
    <property type="evidence" value="ECO:0007669"/>
    <property type="project" value="UniProtKB-EC"/>
</dbReference>
<keyword evidence="3" id="KW-0547">Nucleotide-binding</keyword>
<dbReference type="PANTHER" id="PTHR47363">
    <property type="entry name" value="GLUCOKINASE"/>
    <property type="match status" value="1"/>
</dbReference>
<keyword evidence="3" id="KW-0324">Glycolysis</keyword>
<dbReference type="InterPro" id="IPR003836">
    <property type="entry name" value="Glucokinase"/>
</dbReference>
<reference evidence="5 6" key="1">
    <citation type="submission" date="2024-05" db="EMBL/GenBank/DDBJ databases">
        <title>Genome Sequence and Characterization of the New Strain Purple Sulfur Bacterium of Genus Thioalkalicoccus.</title>
        <authorList>
            <person name="Bryantseva I.A."/>
            <person name="Kyndt J.A."/>
            <person name="Imhoff J.F."/>
        </authorList>
    </citation>
    <scope>NUCLEOTIDE SEQUENCE [LARGE SCALE GENOMIC DNA]</scope>
    <source>
        <strain evidence="5 6">Um2</strain>
    </source>
</reference>
<dbReference type="Pfam" id="PF02685">
    <property type="entry name" value="Glucokinase"/>
    <property type="match status" value="1"/>
</dbReference>
<gene>
    <name evidence="3 5" type="primary">glk</name>
    <name evidence="5" type="ORF">ABC977_02585</name>
</gene>
<evidence type="ECO:0000256" key="1">
    <source>
        <dbReference type="ARBA" id="ARBA00022679"/>
    </source>
</evidence>
<name>A0ABV4BFY6_9GAMM</name>
<evidence type="ECO:0000313" key="6">
    <source>
        <dbReference type="Proteomes" id="UP001564408"/>
    </source>
</evidence>
<dbReference type="Proteomes" id="UP001564408">
    <property type="component" value="Unassembled WGS sequence"/>
</dbReference>
<evidence type="ECO:0000256" key="2">
    <source>
        <dbReference type="ARBA" id="ARBA00022777"/>
    </source>
</evidence>
<dbReference type="NCBIfam" id="TIGR00749">
    <property type="entry name" value="glk"/>
    <property type="match status" value="1"/>
</dbReference>
<dbReference type="PANTHER" id="PTHR47363:SF1">
    <property type="entry name" value="GLUCOKINASE"/>
    <property type="match status" value="1"/>
</dbReference>
<protein>
    <recommendedName>
        <fullName evidence="3">Glucokinase</fullName>
        <ecNumber evidence="3">2.7.1.2</ecNumber>
    </recommendedName>
    <alternativeName>
        <fullName evidence="3">Glucose kinase</fullName>
    </alternativeName>
</protein>
<dbReference type="Gene3D" id="3.40.367.20">
    <property type="match status" value="1"/>
</dbReference>
<evidence type="ECO:0000256" key="3">
    <source>
        <dbReference type="HAMAP-Rule" id="MF_00524"/>
    </source>
</evidence>
<keyword evidence="6" id="KW-1185">Reference proteome</keyword>
<keyword evidence="3" id="KW-0963">Cytoplasm</keyword>
<comment type="subcellular location">
    <subcellularLocation>
        <location evidence="3">Cytoplasm</location>
    </subcellularLocation>
</comment>
<dbReference type="SUPFAM" id="SSF53067">
    <property type="entry name" value="Actin-like ATPase domain"/>
    <property type="match status" value="1"/>
</dbReference>
<evidence type="ECO:0000313" key="5">
    <source>
        <dbReference type="EMBL" id="MEY6431290.1"/>
    </source>
</evidence>
<feature type="binding site" evidence="3">
    <location>
        <begin position="7"/>
        <end position="12"/>
    </location>
    <ligand>
        <name>ATP</name>
        <dbReference type="ChEBI" id="CHEBI:30616"/>
    </ligand>
</feature>
<organism evidence="5 6">
    <name type="scientific">Thioalkalicoccus limnaeus</name>
    <dbReference type="NCBI Taxonomy" id="120681"/>
    <lineage>
        <taxon>Bacteria</taxon>
        <taxon>Pseudomonadati</taxon>
        <taxon>Pseudomonadota</taxon>
        <taxon>Gammaproteobacteria</taxon>
        <taxon>Chromatiales</taxon>
        <taxon>Chromatiaceae</taxon>
        <taxon>Thioalkalicoccus</taxon>
    </lineage>
</organism>
<keyword evidence="3" id="KW-0067">ATP-binding</keyword>
<dbReference type="Gene3D" id="3.30.420.40">
    <property type="match status" value="1"/>
</dbReference>
<keyword evidence="2 3" id="KW-0418">Kinase</keyword>